<dbReference type="SUPFAM" id="SSF47384">
    <property type="entry name" value="Homodimeric domain of signal transducing histidine kinase"/>
    <property type="match status" value="1"/>
</dbReference>
<dbReference type="InterPro" id="IPR004358">
    <property type="entry name" value="Sig_transdc_His_kin-like_C"/>
</dbReference>
<dbReference type="Gene3D" id="3.30.565.10">
    <property type="entry name" value="Histidine kinase-like ATPase, C-terminal domain"/>
    <property type="match status" value="1"/>
</dbReference>
<dbReference type="EC" id="2.7.13.3" evidence="2"/>
<dbReference type="Pfam" id="PF02518">
    <property type="entry name" value="HATPase_c"/>
    <property type="match status" value="1"/>
</dbReference>
<protein>
    <recommendedName>
        <fullName evidence="2">histidine kinase</fullName>
        <ecNumber evidence="2">2.7.13.3</ecNumber>
    </recommendedName>
</protein>
<dbReference type="SUPFAM" id="SSF52172">
    <property type="entry name" value="CheY-like"/>
    <property type="match status" value="1"/>
</dbReference>
<feature type="domain" description="Response regulatory" evidence="8">
    <location>
        <begin position="856"/>
        <end position="988"/>
    </location>
</feature>
<dbReference type="Pfam" id="PF00512">
    <property type="entry name" value="HisKA"/>
    <property type="match status" value="1"/>
</dbReference>
<dbReference type="SMART" id="SM00387">
    <property type="entry name" value="HATPase_c"/>
    <property type="match status" value="1"/>
</dbReference>
<dbReference type="Proteomes" id="UP000215453">
    <property type="component" value="Chromosome 13"/>
</dbReference>
<accession>A0A1Y6M025</accession>
<dbReference type="Pfam" id="PF00072">
    <property type="entry name" value="Response_reg"/>
    <property type="match status" value="1"/>
</dbReference>
<keyword evidence="5" id="KW-0418">Kinase</keyword>
<dbReference type="CDD" id="cd00130">
    <property type="entry name" value="PAS"/>
    <property type="match status" value="1"/>
</dbReference>
<reference evidence="9 10" key="1">
    <citation type="submission" date="2016-10" db="EMBL/GenBank/DDBJ databases">
        <authorList>
            <person name="Varghese N."/>
        </authorList>
    </citation>
    <scope>NUCLEOTIDE SEQUENCE [LARGE SCALE GENOMIC DNA]</scope>
</reference>
<comment type="catalytic activity">
    <reaction evidence="1">
        <text>ATP + protein L-histidine = ADP + protein N-phospho-L-histidine.</text>
        <dbReference type="EC" id="2.7.13.3"/>
    </reaction>
</comment>
<dbReference type="Pfam" id="PF08447">
    <property type="entry name" value="PAS_3"/>
    <property type="match status" value="1"/>
</dbReference>
<dbReference type="SUPFAM" id="SSF55874">
    <property type="entry name" value="ATPase domain of HSP90 chaperone/DNA topoisomerase II/histidine kinase"/>
    <property type="match status" value="1"/>
</dbReference>
<dbReference type="GO" id="GO:0000155">
    <property type="term" value="F:phosphorelay sensor kinase activity"/>
    <property type="evidence" value="ECO:0007669"/>
    <property type="project" value="InterPro"/>
</dbReference>
<keyword evidence="3 6" id="KW-0597">Phosphoprotein</keyword>
<dbReference type="InterPro" id="IPR005467">
    <property type="entry name" value="His_kinase_dom"/>
</dbReference>
<dbReference type="NCBIfam" id="TIGR00229">
    <property type="entry name" value="sensory_box"/>
    <property type="match status" value="1"/>
</dbReference>
<evidence type="ECO:0000313" key="9">
    <source>
        <dbReference type="EMBL" id="SMY30004.1"/>
    </source>
</evidence>
<dbReference type="InterPro" id="IPR000014">
    <property type="entry name" value="PAS"/>
</dbReference>
<sequence length="998" mass="110910">MAPEGGPRNAFFDQGSRSWTDVLPRTEHVDLFRNADYGATDLGIIEDFGPALRMYTTMIFTDSRGAGLYWGKRRIAIYNEGFAVMADKLHPYLMGRAFEDVFGPQMWDSMRHVFNHAESSGQTVDVDNILLFPVRRGIPEESYFVGQFIPLRGDSGEIEGFYNTVNETTNTVLQDRRRRVLENITALPSRSVEETLALAIEALKENPNDVPMALLYSCVDPNSETNLDLQLRGSIGIPNDHRCAPKIAKLDSDQGGLIPCFRQARESGKPVVLSETDGSLQRTNGLFEGVSWCGFGEPCRDVVILPLTSSGSLIGFYVQGHNPRRLFDDISELAITSTARQIEAKWMSTLTAEQATKREAALERRATESENRFRQTALHAPLGMVQVTMDEQIKFANEQFYEITGYDRTRSDVAHYWDCIHPDEVERTQRVLLEIYTTGERYTHELRLRRTWKPPGEDAEEQPAWILSTNIPVFENGELKLIMSYVLEISELKWAESVQSRNAAAALQAKKQQEEFIDVTSHEMRNPLTAMMQLADGITTSLPTSESTSIDEYRAAIQDNVDAAHTILACAHHQRRVIDDVLILSRLESDMLSITPVPQRPSRTVDDILKMYSGEVAMNGTSMEPIRDPSIDDLNIDYVLLDTSRLAQVLINLLSNAIKFTAQRPVREITVSYGASRWPPRVTTSFGDIDWAKSNGSPHSTALPPLAKGEEQLYIWFCVQDTGAGMTAEEMKRLFKRFSQASSRTHIDYGGCGIGLYICRQLAEKQGGQVGVASRKGKGSAFGFYIETRRAEAINGVLTPSLARLSIGHGDLGLPVPSDVSEMAVFSKVVDEGVPSQTVPASPISAKNGHSPAPQHILLCEDNIVNQRILAKQLRSKGCTVTVANHGQEALEILEKSDWRCDKPAADTSSIDVVLLDWEMPIMNGLQCCQKIREFETSGEANRRLPVIAITANVRQAQIEEAMAAGMDTVVPKPFTVTELLDSIENLAKRRASTGSAV</sequence>
<dbReference type="InterPro" id="IPR036097">
    <property type="entry name" value="HisK_dim/P_sf"/>
</dbReference>
<dbReference type="EMBL" id="LT882688">
    <property type="protein sequence ID" value="SMY30004.1"/>
    <property type="molecule type" value="Genomic_DNA"/>
</dbReference>
<dbReference type="PRINTS" id="PR00344">
    <property type="entry name" value="BCTRLSENSOR"/>
</dbReference>
<name>A0A1Y6M025_ZYMTR</name>
<dbReference type="SMART" id="SM00091">
    <property type="entry name" value="PAS"/>
    <property type="match status" value="1"/>
</dbReference>
<dbReference type="InterPro" id="IPR036890">
    <property type="entry name" value="HATPase_C_sf"/>
</dbReference>
<keyword evidence="4" id="KW-0808">Transferase</keyword>
<dbReference type="GO" id="GO:0005886">
    <property type="term" value="C:plasma membrane"/>
    <property type="evidence" value="ECO:0007669"/>
    <property type="project" value="TreeGrafter"/>
</dbReference>
<dbReference type="SUPFAM" id="SSF55785">
    <property type="entry name" value="PYP-like sensor domain (PAS domain)"/>
    <property type="match status" value="1"/>
</dbReference>
<feature type="modified residue" description="4-aspartylphosphate" evidence="6">
    <location>
        <position position="917"/>
    </location>
</feature>
<dbReference type="PROSITE" id="PS50110">
    <property type="entry name" value="RESPONSE_REGULATORY"/>
    <property type="match status" value="1"/>
</dbReference>
<dbReference type="InterPro" id="IPR003594">
    <property type="entry name" value="HATPase_dom"/>
</dbReference>
<dbReference type="InterPro" id="IPR003661">
    <property type="entry name" value="HisK_dim/P_dom"/>
</dbReference>
<dbReference type="CDD" id="cd00082">
    <property type="entry name" value="HisKA"/>
    <property type="match status" value="1"/>
</dbReference>
<dbReference type="GO" id="GO:0009927">
    <property type="term" value="F:histidine phosphotransfer kinase activity"/>
    <property type="evidence" value="ECO:0007669"/>
    <property type="project" value="TreeGrafter"/>
</dbReference>
<evidence type="ECO:0000313" key="10">
    <source>
        <dbReference type="Proteomes" id="UP000215453"/>
    </source>
</evidence>
<evidence type="ECO:0000256" key="4">
    <source>
        <dbReference type="ARBA" id="ARBA00022679"/>
    </source>
</evidence>
<gene>
    <name evidence="9" type="ORF">ZT1A5_G11454</name>
</gene>
<dbReference type="PROSITE" id="PS50109">
    <property type="entry name" value="HIS_KIN"/>
    <property type="match status" value="1"/>
</dbReference>
<dbReference type="Gene3D" id="3.40.50.2300">
    <property type="match status" value="1"/>
</dbReference>
<dbReference type="SMART" id="SM00448">
    <property type="entry name" value="REC"/>
    <property type="match status" value="1"/>
</dbReference>
<feature type="domain" description="Histidine kinase" evidence="7">
    <location>
        <begin position="519"/>
        <end position="790"/>
    </location>
</feature>
<dbReference type="Gene3D" id="3.30.450.20">
    <property type="entry name" value="PAS domain"/>
    <property type="match status" value="2"/>
</dbReference>
<dbReference type="InterPro" id="IPR035965">
    <property type="entry name" value="PAS-like_dom_sf"/>
</dbReference>
<evidence type="ECO:0000256" key="6">
    <source>
        <dbReference type="PROSITE-ProRule" id="PRU00169"/>
    </source>
</evidence>
<dbReference type="AlphaFoldDB" id="A0A1Y6M025"/>
<dbReference type="Gene3D" id="1.10.287.130">
    <property type="match status" value="1"/>
</dbReference>
<proteinExistence type="predicted"/>
<evidence type="ECO:0000256" key="2">
    <source>
        <dbReference type="ARBA" id="ARBA00012438"/>
    </source>
</evidence>
<organism evidence="9 10">
    <name type="scientific">Zymoseptoria tritici ST99CH_1A5</name>
    <dbReference type="NCBI Taxonomy" id="1276529"/>
    <lineage>
        <taxon>Eukaryota</taxon>
        <taxon>Fungi</taxon>
        <taxon>Dikarya</taxon>
        <taxon>Ascomycota</taxon>
        <taxon>Pezizomycotina</taxon>
        <taxon>Dothideomycetes</taxon>
        <taxon>Dothideomycetidae</taxon>
        <taxon>Mycosphaerellales</taxon>
        <taxon>Mycosphaerellaceae</taxon>
        <taxon>Zymoseptoria</taxon>
    </lineage>
</organism>
<evidence type="ECO:0000256" key="5">
    <source>
        <dbReference type="ARBA" id="ARBA00022777"/>
    </source>
</evidence>
<evidence type="ECO:0000259" key="7">
    <source>
        <dbReference type="PROSITE" id="PS50109"/>
    </source>
</evidence>
<dbReference type="InterPro" id="IPR013655">
    <property type="entry name" value="PAS_fold_3"/>
</dbReference>
<dbReference type="InterPro" id="IPR011006">
    <property type="entry name" value="CheY-like_superfamily"/>
</dbReference>
<dbReference type="SMART" id="SM00388">
    <property type="entry name" value="HisKA"/>
    <property type="match status" value="1"/>
</dbReference>
<dbReference type="InterPro" id="IPR001789">
    <property type="entry name" value="Sig_transdc_resp-reg_receiver"/>
</dbReference>
<dbReference type="CDD" id="cd17546">
    <property type="entry name" value="REC_hyHK_CKI1_RcsC-like"/>
    <property type="match status" value="1"/>
</dbReference>
<evidence type="ECO:0000256" key="3">
    <source>
        <dbReference type="ARBA" id="ARBA00022553"/>
    </source>
</evidence>
<dbReference type="PANTHER" id="PTHR43047">
    <property type="entry name" value="TWO-COMPONENT HISTIDINE PROTEIN KINASE"/>
    <property type="match status" value="1"/>
</dbReference>
<evidence type="ECO:0000259" key="8">
    <source>
        <dbReference type="PROSITE" id="PS50110"/>
    </source>
</evidence>
<dbReference type="PANTHER" id="PTHR43047:SF72">
    <property type="entry name" value="OSMOSENSING HISTIDINE PROTEIN KINASE SLN1"/>
    <property type="match status" value="1"/>
</dbReference>
<evidence type="ECO:0000256" key="1">
    <source>
        <dbReference type="ARBA" id="ARBA00000085"/>
    </source>
</evidence>